<evidence type="ECO:0000313" key="2">
    <source>
        <dbReference type="EMBL" id="ERI10255.1"/>
    </source>
</evidence>
<sequence length="119" mass="13561">MSPNKNRAPGFRNTKSDGLVQAHHAIQDEWAKLWAKRNGIKYSSSNAPSLLLKSISGESHAIISALQRARRRTEGFNTSIKYEFNESYREMIKAGVDPKVTKKVIREAYKYFDRLGGFK</sequence>
<gene>
    <name evidence="2" type="ORF">HMPREF0083_01655</name>
</gene>
<dbReference type="eggNOG" id="COG3209">
    <property type="taxonomic scope" value="Bacteria"/>
</dbReference>
<reference evidence="2 3" key="1">
    <citation type="submission" date="2013-08" db="EMBL/GenBank/DDBJ databases">
        <authorList>
            <person name="Weinstock G."/>
            <person name="Sodergren E."/>
            <person name="Wylie T."/>
            <person name="Fulton L."/>
            <person name="Fulton R."/>
            <person name="Fronick C."/>
            <person name="O'Laughlin M."/>
            <person name="Godfrey J."/>
            <person name="Miner T."/>
            <person name="Herter B."/>
            <person name="Appelbaum E."/>
            <person name="Cordes M."/>
            <person name="Lek S."/>
            <person name="Wollam A."/>
            <person name="Pepin K.H."/>
            <person name="Palsikar V.B."/>
            <person name="Mitreva M."/>
            <person name="Wilson R.K."/>
        </authorList>
    </citation>
    <scope>NUCLEOTIDE SEQUENCE [LARGE SCALE GENOMIC DNA]</scope>
    <source>
        <strain evidence="2 3">ATCC 12856</strain>
    </source>
</reference>
<keyword evidence="3" id="KW-1185">Reference proteome</keyword>
<dbReference type="Pfam" id="PF15652">
    <property type="entry name" value="Tox-SHH"/>
    <property type="match status" value="1"/>
</dbReference>
<feature type="domain" description="Tox-SHH" evidence="1">
    <location>
        <begin position="17"/>
        <end position="113"/>
    </location>
</feature>
<dbReference type="Proteomes" id="UP000016511">
    <property type="component" value="Unassembled WGS sequence"/>
</dbReference>
<accession>U1X5L8</accession>
<dbReference type="AlphaFoldDB" id="U1X5L8"/>
<dbReference type="STRING" id="649747.HMPREF0083_01655"/>
<dbReference type="InterPro" id="IPR028900">
    <property type="entry name" value="Tox-SHH_dom"/>
</dbReference>
<evidence type="ECO:0000313" key="3">
    <source>
        <dbReference type="Proteomes" id="UP000016511"/>
    </source>
</evidence>
<evidence type="ECO:0000259" key="1">
    <source>
        <dbReference type="Pfam" id="PF15652"/>
    </source>
</evidence>
<comment type="caution">
    <text evidence="2">The sequence shown here is derived from an EMBL/GenBank/DDBJ whole genome shotgun (WGS) entry which is preliminary data.</text>
</comment>
<organism evidence="2 3">
    <name type="scientific">Aneurinibacillus aneurinilyticus ATCC 12856</name>
    <dbReference type="NCBI Taxonomy" id="649747"/>
    <lineage>
        <taxon>Bacteria</taxon>
        <taxon>Bacillati</taxon>
        <taxon>Bacillota</taxon>
        <taxon>Bacilli</taxon>
        <taxon>Bacillales</taxon>
        <taxon>Paenibacillaceae</taxon>
        <taxon>Aneurinibacillus group</taxon>
        <taxon>Aneurinibacillus</taxon>
    </lineage>
</organism>
<protein>
    <recommendedName>
        <fullName evidence="1">Tox-SHH domain-containing protein</fullName>
    </recommendedName>
</protein>
<dbReference type="EMBL" id="AWSJ01000111">
    <property type="protein sequence ID" value="ERI10255.1"/>
    <property type="molecule type" value="Genomic_DNA"/>
</dbReference>
<name>U1X5L8_ANEAE</name>
<dbReference type="HOGENOM" id="CLU_123195_0_0_9"/>
<proteinExistence type="predicted"/>